<protein>
    <recommendedName>
        <fullName evidence="2">Protein kinase domain-containing protein</fullName>
    </recommendedName>
</protein>
<evidence type="ECO:0000259" key="2">
    <source>
        <dbReference type="PROSITE" id="PS50011"/>
    </source>
</evidence>
<dbReference type="InterPro" id="IPR008271">
    <property type="entry name" value="Ser/Thr_kinase_AS"/>
</dbReference>
<dbReference type="Gene3D" id="3.80.10.10">
    <property type="entry name" value="Ribonuclease Inhibitor"/>
    <property type="match status" value="2"/>
</dbReference>
<dbReference type="InterPro" id="IPR011009">
    <property type="entry name" value="Kinase-like_dom_sf"/>
</dbReference>
<feature type="compositionally biased region" description="Basic and acidic residues" evidence="1">
    <location>
        <begin position="378"/>
        <end position="393"/>
    </location>
</feature>
<reference evidence="3 4" key="1">
    <citation type="submission" date="2024-04" db="EMBL/GenBank/DDBJ databases">
        <title>Tritrichomonas musculus Genome.</title>
        <authorList>
            <person name="Alves-Ferreira E."/>
            <person name="Grigg M."/>
            <person name="Lorenzi H."/>
            <person name="Galac M."/>
        </authorList>
    </citation>
    <scope>NUCLEOTIDE SEQUENCE [LARGE SCALE GENOMIC DNA]</scope>
    <source>
        <strain evidence="3 4">EAF2021</strain>
    </source>
</reference>
<dbReference type="PROSITE" id="PS50011">
    <property type="entry name" value="PROTEIN_KINASE_DOM"/>
    <property type="match status" value="1"/>
</dbReference>
<dbReference type="InterPro" id="IPR053139">
    <property type="entry name" value="Surface_bspA-like"/>
</dbReference>
<dbReference type="Proteomes" id="UP001470230">
    <property type="component" value="Unassembled WGS sequence"/>
</dbReference>
<feature type="compositionally biased region" description="Basic and acidic residues" evidence="1">
    <location>
        <begin position="402"/>
        <end position="443"/>
    </location>
</feature>
<feature type="compositionally biased region" description="Polar residues" evidence="1">
    <location>
        <begin position="470"/>
        <end position="491"/>
    </location>
</feature>
<name>A0ABR2JDM0_9EUKA</name>
<dbReference type="InterPro" id="IPR032675">
    <property type="entry name" value="LRR_dom_sf"/>
</dbReference>
<dbReference type="PROSITE" id="PS00108">
    <property type="entry name" value="PROTEIN_KINASE_ST"/>
    <property type="match status" value="1"/>
</dbReference>
<proteinExistence type="predicted"/>
<organism evidence="3 4">
    <name type="scientific">Tritrichomonas musculus</name>
    <dbReference type="NCBI Taxonomy" id="1915356"/>
    <lineage>
        <taxon>Eukaryota</taxon>
        <taxon>Metamonada</taxon>
        <taxon>Parabasalia</taxon>
        <taxon>Tritrichomonadida</taxon>
        <taxon>Tritrichomonadidae</taxon>
        <taxon>Tritrichomonas</taxon>
    </lineage>
</organism>
<dbReference type="InterPro" id="IPR000719">
    <property type="entry name" value="Prot_kinase_dom"/>
</dbReference>
<evidence type="ECO:0000256" key="1">
    <source>
        <dbReference type="SAM" id="MobiDB-lite"/>
    </source>
</evidence>
<feature type="compositionally biased region" description="Low complexity" evidence="1">
    <location>
        <begin position="546"/>
        <end position="561"/>
    </location>
</feature>
<accession>A0ABR2JDM0</accession>
<dbReference type="InterPro" id="IPR001245">
    <property type="entry name" value="Ser-Thr/Tyr_kinase_cat_dom"/>
</dbReference>
<evidence type="ECO:0000313" key="4">
    <source>
        <dbReference type="Proteomes" id="UP001470230"/>
    </source>
</evidence>
<evidence type="ECO:0000313" key="3">
    <source>
        <dbReference type="EMBL" id="KAK8876046.1"/>
    </source>
</evidence>
<dbReference type="PANTHER" id="PTHR45661:SF3">
    <property type="entry name" value="IG-LIKE DOMAIN-CONTAINING PROTEIN"/>
    <property type="match status" value="1"/>
</dbReference>
<dbReference type="Gene3D" id="3.40.50.12480">
    <property type="match status" value="2"/>
</dbReference>
<feature type="domain" description="Protein kinase" evidence="2">
    <location>
        <begin position="16"/>
        <end position="281"/>
    </location>
</feature>
<keyword evidence="4" id="KW-1185">Reference proteome</keyword>
<dbReference type="Gene3D" id="1.10.510.10">
    <property type="entry name" value="Transferase(Phosphotransferase) domain 1"/>
    <property type="match status" value="1"/>
</dbReference>
<dbReference type="SUPFAM" id="SSF52058">
    <property type="entry name" value="L domain-like"/>
    <property type="match status" value="1"/>
</dbReference>
<dbReference type="Pfam" id="PF13306">
    <property type="entry name" value="LRR_5"/>
    <property type="match status" value="2"/>
</dbReference>
<sequence>MSNNAKVQNEIDIKQFKTIGKLGSGSFGSVYKTETKKGDIFATKFLNCGNNEEQSEKMISYEIKVLSFIHHPAIIQYFGYSKANIYGENSIAVIMQFAEKGSLYNIIESIKKSQKPSEYNNTKKQIILAGIAKGMKYLHDRNIIHRDLKPKNILLNKYFHPLISDYGLSGHLSSQSIIGGTLAYAAPEILKHESFDNKVDVYSFGILMYEVLTDSDSYPKMNNYEFLRKVVHENLRPKFNERQQINGSLQQLMKDCWSDDPNLRPTFDEIFNKLSKSDKYLLNDVDNVEFQLYIKEITEITSPIEETLINKVKKVEQENQLKSEEFQKIIFNLKEENEKLKSRIQKEEDDKNKIVKELNSLSLKSDQQARTIKRYEQENQKLKAGNEKYRKDLIQSNSKNEQQQRKIKNLEDENKHLKRENEQYKKDLLKSNHEKDNKKDQQKNESQVAKPENIQNNKEGQQDKTEKIQNNKQNPQTKTESIQNNKDNQQTKTEKIQNNKENQQTKTEKIQNNKENQQTKTEKIQNNKDNQQQKTEKIQNNKENYQTRTENVQNNTENQQTKPVNSKSPERVSTPSRRPSRRNVRASIYNKNLSEKITVSEFNVLPLKSQLLISEKLSKSKNDESRTFFTKVNSLAVFIDKFKQLTTSCLEIKGHEEGEQLIKVKSGQCVQIAYNAIEMLYNCESFDISSICGVLNEFDAISFELKYPSETFDSMYDFALKLWNSTIKKSSFNTGLYITSDIKIDPHFFKSKNVSYVRLDNSVNDRISFKKCTSIVQVRIPLLPKLDKYNFSKCSSLSQITIPSTVTEIGNSAFSHCSSLLKITIPSSVTKIGSHAFFGCSSLAEISIPSSVIKYGKDIFKGVKKLNVIGDLKAITKSIFNGCSSLTEISIPSSVESISDRAFNECSSLKKISIPSSVTSIGWDAFNGCSSLESISIPPSVTKIELCTFKGCSSLKQISIPPSVIEIENRAFCYCSSLAKILIPSSVAKIGSGAFAVCSSLSQISIPSSVTSIGDGVFYECSSLAKISIPSSVVHIGREVFYKCSSLKEISIPSNMNINLDEFDSKIKVNRI</sequence>
<dbReference type="InterPro" id="IPR026906">
    <property type="entry name" value="LRR_5"/>
</dbReference>
<dbReference type="Pfam" id="PF00069">
    <property type="entry name" value="Pkinase"/>
    <property type="match status" value="1"/>
</dbReference>
<dbReference type="PANTHER" id="PTHR45661">
    <property type="entry name" value="SURFACE ANTIGEN"/>
    <property type="match status" value="1"/>
</dbReference>
<feature type="compositionally biased region" description="Basic and acidic residues" evidence="1">
    <location>
        <begin position="460"/>
        <end position="469"/>
    </location>
</feature>
<dbReference type="EMBL" id="JAPFFF010000012">
    <property type="protein sequence ID" value="KAK8876046.1"/>
    <property type="molecule type" value="Genomic_DNA"/>
</dbReference>
<gene>
    <name evidence="3" type="ORF">M9Y10_006230</name>
</gene>
<comment type="caution">
    <text evidence="3">The sequence shown here is derived from an EMBL/GenBank/DDBJ whole genome shotgun (WGS) entry which is preliminary data.</text>
</comment>
<dbReference type="SUPFAM" id="SSF56112">
    <property type="entry name" value="Protein kinase-like (PK-like)"/>
    <property type="match status" value="1"/>
</dbReference>
<dbReference type="PRINTS" id="PR00109">
    <property type="entry name" value="TYRKINASE"/>
</dbReference>
<dbReference type="SMART" id="SM00220">
    <property type="entry name" value="S_TKc"/>
    <property type="match status" value="1"/>
</dbReference>
<feature type="region of interest" description="Disordered" evidence="1">
    <location>
        <begin position="378"/>
        <end position="583"/>
    </location>
</feature>